<dbReference type="InterPro" id="IPR007627">
    <property type="entry name" value="RNA_pol_sigma70_r2"/>
</dbReference>
<dbReference type="GO" id="GO:0006352">
    <property type="term" value="P:DNA-templated transcription initiation"/>
    <property type="evidence" value="ECO:0007669"/>
    <property type="project" value="InterPro"/>
</dbReference>
<dbReference type="OrthoDB" id="9795666at2"/>
<evidence type="ECO:0000256" key="2">
    <source>
        <dbReference type="ARBA" id="ARBA00023015"/>
    </source>
</evidence>
<dbReference type="Gene3D" id="1.10.1740.10">
    <property type="match status" value="1"/>
</dbReference>
<feature type="domain" description="RNA polymerase sigma-70 region 2" evidence="6">
    <location>
        <begin position="29"/>
        <end position="97"/>
    </location>
</feature>
<gene>
    <name evidence="8" type="ORF">CMV30_14205</name>
</gene>
<proteinExistence type="inferred from homology"/>
<dbReference type="KEGG" id="vbh:CMV30_14205"/>
<name>A0A290QLT4_9BACT</name>
<dbReference type="InterPro" id="IPR013325">
    <property type="entry name" value="RNA_pol_sigma_r2"/>
</dbReference>
<dbReference type="InterPro" id="IPR013249">
    <property type="entry name" value="RNA_pol_sigma70_r4_t2"/>
</dbReference>
<evidence type="ECO:0000256" key="4">
    <source>
        <dbReference type="ARBA" id="ARBA00023125"/>
    </source>
</evidence>
<dbReference type="AlphaFoldDB" id="A0A290QLT4"/>
<evidence type="ECO:0000313" key="8">
    <source>
        <dbReference type="EMBL" id="ATC65022.1"/>
    </source>
</evidence>
<evidence type="ECO:0000256" key="3">
    <source>
        <dbReference type="ARBA" id="ARBA00023082"/>
    </source>
</evidence>
<dbReference type="Pfam" id="PF08281">
    <property type="entry name" value="Sigma70_r4_2"/>
    <property type="match status" value="1"/>
</dbReference>
<feature type="domain" description="RNA polymerase sigma factor 70 region 4 type 2" evidence="7">
    <location>
        <begin position="134"/>
        <end position="185"/>
    </location>
</feature>
<protein>
    <submittedName>
        <fullName evidence="8">RNA polymerase subunit sigma-24</fullName>
    </submittedName>
</protein>
<dbReference type="PANTHER" id="PTHR43133">
    <property type="entry name" value="RNA POLYMERASE ECF-TYPE SIGMA FACTO"/>
    <property type="match status" value="1"/>
</dbReference>
<comment type="similarity">
    <text evidence="1">Belongs to the sigma-70 factor family. ECF subfamily.</text>
</comment>
<dbReference type="InterPro" id="IPR039425">
    <property type="entry name" value="RNA_pol_sigma-70-like"/>
</dbReference>
<evidence type="ECO:0000256" key="1">
    <source>
        <dbReference type="ARBA" id="ARBA00010641"/>
    </source>
</evidence>
<evidence type="ECO:0000256" key="5">
    <source>
        <dbReference type="ARBA" id="ARBA00023163"/>
    </source>
</evidence>
<dbReference type="InterPro" id="IPR036388">
    <property type="entry name" value="WH-like_DNA-bd_sf"/>
</dbReference>
<dbReference type="GO" id="GO:0003677">
    <property type="term" value="F:DNA binding"/>
    <property type="evidence" value="ECO:0007669"/>
    <property type="project" value="UniProtKB-KW"/>
</dbReference>
<dbReference type="Pfam" id="PF04542">
    <property type="entry name" value="Sigma70_r2"/>
    <property type="match status" value="1"/>
</dbReference>
<dbReference type="SUPFAM" id="SSF88659">
    <property type="entry name" value="Sigma3 and sigma4 domains of RNA polymerase sigma factors"/>
    <property type="match status" value="1"/>
</dbReference>
<dbReference type="SUPFAM" id="SSF88946">
    <property type="entry name" value="Sigma2 domain of RNA polymerase sigma factors"/>
    <property type="match status" value="1"/>
</dbReference>
<dbReference type="InterPro" id="IPR013324">
    <property type="entry name" value="RNA_pol_sigma_r3/r4-like"/>
</dbReference>
<dbReference type="NCBIfam" id="TIGR02937">
    <property type="entry name" value="sigma70-ECF"/>
    <property type="match status" value="1"/>
</dbReference>
<dbReference type="RefSeq" id="WP_096056653.1">
    <property type="nucleotide sequence ID" value="NZ_CP023344.1"/>
</dbReference>
<dbReference type="EMBL" id="CP023344">
    <property type="protein sequence ID" value="ATC65022.1"/>
    <property type="molecule type" value="Genomic_DNA"/>
</dbReference>
<dbReference type="GO" id="GO:0016987">
    <property type="term" value="F:sigma factor activity"/>
    <property type="evidence" value="ECO:0007669"/>
    <property type="project" value="UniProtKB-KW"/>
</dbReference>
<keyword evidence="2" id="KW-0805">Transcription regulation</keyword>
<dbReference type="InterPro" id="IPR014284">
    <property type="entry name" value="RNA_pol_sigma-70_dom"/>
</dbReference>
<evidence type="ECO:0000259" key="7">
    <source>
        <dbReference type="Pfam" id="PF08281"/>
    </source>
</evidence>
<sequence>MSGDADAEFDLVGCLQRVRARSQDAARELVEHLHPLVIRIVRAHLPRRVLEEDLAQEVFMKMFTRLDQYQGAVPFPHWVSRIAVTTCIDHLRAQKRRPEFRWADLSENEADVLNAVLTSEDAADAGDALAAKELVGKLLDQLKPDDRLVIQLLDLEQKTLVEISELTGWNTTLIKVRAFRARRKLKKLFEQLKQKERS</sequence>
<evidence type="ECO:0000259" key="6">
    <source>
        <dbReference type="Pfam" id="PF04542"/>
    </source>
</evidence>
<keyword evidence="4" id="KW-0238">DNA-binding</keyword>
<keyword evidence="5" id="KW-0804">Transcription</keyword>
<dbReference type="PANTHER" id="PTHR43133:SF8">
    <property type="entry name" value="RNA POLYMERASE SIGMA FACTOR HI_1459-RELATED"/>
    <property type="match status" value="1"/>
</dbReference>
<organism evidence="8 9">
    <name type="scientific">Nibricoccus aquaticus</name>
    <dbReference type="NCBI Taxonomy" id="2576891"/>
    <lineage>
        <taxon>Bacteria</taxon>
        <taxon>Pseudomonadati</taxon>
        <taxon>Verrucomicrobiota</taxon>
        <taxon>Opitutia</taxon>
        <taxon>Opitutales</taxon>
        <taxon>Opitutaceae</taxon>
        <taxon>Nibricoccus</taxon>
    </lineage>
</organism>
<accession>A0A290QLT4</accession>
<dbReference type="Gene3D" id="1.10.10.10">
    <property type="entry name" value="Winged helix-like DNA-binding domain superfamily/Winged helix DNA-binding domain"/>
    <property type="match status" value="1"/>
</dbReference>
<keyword evidence="9" id="KW-1185">Reference proteome</keyword>
<evidence type="ECO:0000313" key="9">
    <source>
        <dbReference type="Proteomes" id="UP000217265"/>
    </source>
</evidence>
<keyword evidence="3" id="KW-0731">Sigma factor</keyword>
<dbReference type="Proteomes" id="UP000217265">
    <property type="component" value="Chromosome"/>
</dbReference>
<reference evidence="8 9" key="1">
    <citation type="submission" date="2017-09" db="EMBL/GenBank/DDBJ databases">
        <title>Complete genome sequence of Verrucomicrobial strain HZ-65, isolated from freshwater.</title>
        <authorList>
            <person name="Choi A."/>
        </authorList>
    </citation>
    <scope>NUCLEOTIDE SEQUENCE [LARGE SCALE GENOMIC DNA]</scope>
    <source>
        <strain evidence="8 9">HZ-65</strain>
    </source>
</reference>